<dbReference type="Pfam" id="PF00561">
    <property type="entry name" value="Abhydrolase_1"/>
    <property type="match status" value="1"/>
</dbReference>
<dbReference type="PANTHER" id="PTHR36837">
    <property type="entry name" value="POLY(3-HYDROXYALKANOATE) POLYMERASE SUBUNIT PHAC"/>
    <property type="match status" value="1"/>
</dbReference>
<dbReference type="RefSeq" id="WP_106347429.1">
    <property type="nucleotide sequence ID" value="NZ_PVUE01000001.1"/>
</dbReference>
<dbReference type="InterPro" id="IPR051321">
    <property type="entry name" value="PHA/PHB_synthase"/>
</dbReference>
<dbReference type="EMBL" id="PVUE01000001">
    <property type="protein sequence ID" value="PRZ44414.1"/>
    <property type="molecule type" value="Genomic_DNA"/>
</dbReference>
<dbReference type="PANTHER" id="PTHR36837:SF2">
    <property type="entry name" value="POLY(3-HYDROXYALKANOATE) POLYMERASE SUBUNIT PHAC"/>
    <property type="match status" value="1"/>
</dbReference>
<accession>A0A2T1A784</accession>
<dbReference type="SUPFAM" id="SSF53474">
    <property type="entry name" value="alpha/beta-Hydrolases"/>
    <property type="match status" value="1"/>
</dbReference>
<name>A0A2T1A784_9ACTN</name>
<comment type="caution">
    <text evidence="2">The sequence shown here is derived from an EMBL/GenBank/DDBJ whole genome shotgun (WGS) entry which is preliminary data.</text>
</comment>
<organism evidence="2 3">
    <name type="scientific">Antricoccus suffuscus</name>
    <dbReference type="NCBI Taxonomy" id="1629062"/>
    <lineage>
        <taxon>Bacteria</taxon>
        <taxon>Bacillati</taxon>
        <taxon>Actinomycetota</taxon>
        <taxon>Actinomycetes</taxon>
        <taxon>Geodermatophilales</taxon>
        <taxon>Antricoccaceae</taxon>
        <taxon>Antricoccus</taxon>
    </lineage>
</organism>
<sequence>MARTLSPGEIIAGIKREVETAALRARNGIQYLALDKSEGLQPTPRTLVASRDKVTLWRYASPNKRYDEPILVFLGLVSRSYVLDLLPGKSYINSLCEAGFDVYLLDWGQPDAAESENTLETYVDFYLPRALKIVQRESGCKDVNVIGYCFGAILALMYQASRGNSPISSMVLMAAPVDFRHMHVHTGPLRDGMLNPDDVINDEGFVPADVVRRSLSVRAPTYDIAQYVNLWDKLASKPDSGALEAHAVMTNWVRDHVNFPGAAFRQFVTMFLQDNGFVNGTARAGDKKIDLSRIDIPVLSVIAERDDLIPPKVSFPLRNLMNEELYDEVLLKAGHVGLVLGGTAQRVTIPAIAEFLQRNSTSMAEETA</sequence>
<dbReference type="AlphaFoldDB" id="A0A2T1A784"/>
<dbReference type="InterPro" id="IPR029058">
    <property type="entry name" value="AB_hydrolase_fold"/>
</dbReference>
<keyword evidence="3" id="KW-1185">Reference proteome</keyword>
<dbReference type="OrthoDB" id="7208816at2"/>
<proteinExistence type="predicted"/>
<dbReference type="Gene3D" id="3.40.50.1820">
    <property type="entry name" value="alpha/beta hydrolase"/>
    <property type="match status" value="1"/>
</dbReference>
<dbReference type="Proteomes" id="UP000237752">
    <property type="component" value="Unassembled WGS sequence"/>
</dbReference>
<evidence type="ECO:0000313" key="2">
    <source>
        <dbReference type="EMBL" id="PRZ44414.1"/>
    </source>
</evidence>
<evidence type="ECO:0000313" key="3">
    <source>
        <dbReference type="Proteomes" id="UP000237752"/>
    </source>
</evidence>
<evidence type="ECO:0000259" key="1">
    <source>
        <dbReference type="Pfam" id="PF00561"/>
    </source>
</evidence>
<protein>
    <submittedName>
        <fullName evidence="2">Polyhydroxyalkanoate synthase</fullName>
    </submittedName>
</protein>
<dbReference type="GO" id="GO:0003824">
    <property type="term" value="F:catalytic activity"/>
    <property type="evidence" value="ECO:0007669"/>
    <property type="project" value="UniProtKB-ARBA"/>
</dbReference>
<dbReference type="InterPro" id="IPR000073">
    <property type="entry name" value="AB_hydrolase_1"/>
</dbReference>
<gene>
    <name evidence="2" type="ORF">CLV47_101540</name>
</gene>
<reference evidence="2 3" key="1">
    <citation type="submission" date="2018-03" db="EMBL/GenBank/DDBJ databases">
        <title>Genomic Encyclopedia of Archaeal and Bacterial Type Strains, Phase II (KMG-II): from individual species to whole genera.</title>
        <authorList>
            <person name="Goeker M."/>
        </authorList>
    </citation>
    <scope>NUCLEOTIDE SEQUENCE [LARGE SCALE GENOMIC DNA]</scope>
    <source>
        <strain evidence="2 3">DSM 100065</strain>
    </source>
</reference>
<feature type="domain" description="AB hydrolase-1" evidence="1">
    <location>
        <begin position="93"/>
        <end position="338"/>
    </location>
</feature>